<evidence type="ECO:0000313" key="2">
    <source>
        <dbReference type="EMBL" id="GJT46206.1"/>
    </source>
</evidence>
<sequence length="340" mass="40722">MKEVEILGVSYPSHGEQQCDSLGNYDDLDVYEPQVCYDENEGIYAEEVIFVNKRLVRLMDVTIEKWLDLMYGDYRIVDRSVYDMKCANCSSLPEFRFRDRLYEVKCYRDPTEYDPSNVDFAEWITSKFRNHSNMDWYTKNALWMYWIRGDDEEVLTDNELSGLKETYVNEEDEIDEIFRIETNIFDFKTPLCKAFNEFNYLLKIDTDLLTHDILGFKTYKEYKNAWIHEWYEDVPWVPEEPWLENGVPYKIVDHYCNENMVYFQDYEWYGGLEDGELKDKALMKKVKFEYLETLVHFMPKKSNEEAIKDEREPINDYGVGDSDDHLVSNNAVDYGNEEEE</sequence>
<accession>A0ABQ5E5R0</accession>
<feature type="region of interest" description="Disordered" evidence="1">
    <location>
        <begin position="306"/>
        <end position="340"/>
    </location>
</feature>
<reference evidence="2" key="2">
    <citation type="submission" date="2022-01" db="EMBL/GenBank/DDBJ databases">
        <authorList>
            <person name="Yamashiro T."/>
            <person name="Shiraishi A."/>
            <person name="Satake H."/>
            <person name="Nakayama K."/>
        </authorList>
    </citation>
    <scope>NUCLEOTIDE SEQUENCE</scope>
</reference>
<dbReference type="Proteomes" id="UP001151760">
    <property type="component" value="Unassembled WGS sequence"/>
</dbReference>
<name>A0ABQ5E5R0_9ASTR</name>
<comment type="caution">
    <text evidence="2">The sequence shown here is derived from an EMBL/GenBank/DDBJ whole genome shotgun (WGS) entry which is preliminary data.</text>
</comment>
<keyword evidence="3" id="KW-1185">Reference proteome</keyword>
<gene>
    <name evidence="2" type="ORF">Tco_0954921</name>
</gene>
<evidence type="ECO:0000256" key="1">
    <source>
        <dbReference type="SAM" id="MobiDB-lite"/>
    </source>
</evidence>
<organism evidence="2 3">
    <name type="scientific">Tanacetum coccineum</name>
    <dbReference type="NCBI Taxonomy" id="301880"/>
    <lineage>
        <taxon>Eukaryota</taxon>
        <taxon>Viridiplantae</taxon>
        <taxon>Streptophyta</taxon>
        <taxon>Embryophyta</taxon>
        <taxon>Tracheophyta</taxon>
        <taxon>Spermatophyta</taxon>
        <taxon>Magnoliopsida</taxon>
        <taxon>eudicotyledons</taxon>
        <taxon>Gunneridae</taxon>
        <taxon>Pentapetalae</taxon>
        <taxon>asterids</taxon>
        <taxon>campanulids</taxon>
        <taxon>Asterales</taxon>
        <taxon>Asteraceae</taxon>
        <taxon>Asteroideae</taxon>
        <taxon>Anthemideae</taxon>
        <taxon>Anthemidinae</taxon>
        <taxon>Tanacetum</taxon>
    </lineage>
</organism>
<dbReference type="EMBL" id="BQNB010015965">
    <property type="protein sequence ID" value="GJT46206.1"/>
    <property type="molecule type" value="Genomic_DNA"/>
</dbReference>
<protein>
    <submittedName>
        <fullName evidence="2">Uncharacterized protein</fullName>
    </submittedName>
</protein>
<proteinExistence type="predicted"/>
<reference evidence="2" key="1">
    <citation type="journal article" date="2022" name="Int. J. Mol. Sci.">
        <title>Draft Genome of Tanacetum Coccineum: Genomic Comparison of Closely Related Tanacetum-Family Plants.</title>
        <authorList>
            <person name="Yamashiro T."/>
            <person name="Shiraishi A."/>
            <person name="Nakayama K."/>
            <person name="Satake H."/>
        </authorList>
    </citation>
    <scope>NUCLEOTIDE SEQUENCE</scope>
</reference>
<evidence type="ECO:0000313" key="3">
    <source>
        <dbReference type="Proteomes" id="UP001151760"/>
    </source>
</evidence>